<dbReference type="InterPro" id="IPR005580">
    <property type="entry name" value="DbpA/CsdA_RNA-bd_dom"/>
</dbReference>
<dbReference type="PROSITE" id="PS00039">
    <property type="entry name" value="DEAD_ATP_HELICASE"/>
    <property type="match status" value="1"/>
</dbReference>
<evidence type="ECO:0000259" key="8">
    <source>
        <dbReference type="PROSITE" id="PS51192"/>
    </source>
</evidence>
<keyword evidence="12" id="KW-1185">Reference proteome</keyword>
<protein>
    <submittedName>
        <fullName evidence="11">DEAD/DEAH box helicase</fullName>
    </submittedName>
</protein>
<keyword evidence="1 7" id="KW-0547">Nucleotide-binding</keyword>
<evidence type="ECO:0000313" key="12">
    <source>
        <dbReference type="Proteomes" id="UP001056429"/>
    </source>
</evidence>
<dbReference type="InterPro" id="IPR014014">
    <property type="entry name" value="RNA_helicase_DEAD_Q_motif"/>
</dbReference>
<comment type="similarity">
    <text evidence="5 7">Belongs to the DEAD box helicase family.</text>
</comment>
<gene>
    <name evidence="11" type="ORF">KDK92_18420</name>
</gene>
<reference evidence="11" key="2">
    <citation type="submission" date="2021-04" db="EMBL/GenBank/DDBJ databases">
        <authorList>
            <person name="Dong X."/>
        </authorList>
    </citation>
    <scope>NUCLEOTIDE SEQUENCE</scope>
    <source>
        <strain evidence="11">ZWT</strain>
    </source>
</reference>
<sequence length="483" mass="55106">MNKKKFTDLGLHNDILRSLKDLDFKYATEVQEKVIPYILKDKDLIVRAQTGSGKTGAFGIPLCENVDRNLKDPQVLILTPTRELAVQVKTDIGNIGRYMKIRCAAVYGKHPMRIEVGELRQRVHMISGTPGRVNAHIENGTIDPQKIKYLIIDEADEMLNMGFIDQMVNIINKLPKERVTLLFSATMPERIQEICKSYMCDPIKIEIEAEESTLEKINQVYYEIEENNKFDLLNRLIITQRPESCIVFCNTRETVRKVQRFLNKNKYFAEGLHGGMEQDIRLQTINDFKRGRFHFLVATDVAARGIHIDDISLVINYDIPVEIESYVHRIGRTGRAGKGGRAITFVTERQERMLEKIEEFAGVSIEKAEIPTESDVRASKEAFPNMYKSKPKVKKDRAEKLNKKISRIRLNAGKNKKLRAVDIIGALCSINGITNDDIGIIDIQKTCTYIEIFEGKGDIVMKALEKLTIKGKSISFKNVGHKY</sequence>
<dbReference type="PROSITE" id="PS51194">
    <property type="entry name" value="HELICASE_CTER"/>
    <property type="match status" value="1"/>
</dbReference>
<dbReference type="GO" id="GO:0003724">
    <property type="term" value="F:RNA helicase activity"/>
    <property type="evidence" value="ECO:0007669"/>
    <property type="project" value="InterPro"/>
</dbReference>
<dbReference type="InterPro" id="IPR001650">
    <property type="entry name" value="Helicase_C-like"/>
</dbReference>
<dbReference type="InterPro" id="IPR050079">
    <property type="entry name" value="DEAD_box_RNA_helicase"/>
</dbReference>
<dbReference type="Gene3D" id="3.30.70.330">
    <property type="match status" value="1"/>
</dbReference>
<dbReference type="PANTHER" id="PTHR47959">
    <property type="entry name" value="ATP-DEPENDENT RNA HELICASE RHLE-RELATED"/>
    <property type="match status" value="1"/>
</dbReference>
<dbReference type="GO" id="GO:0005524">
    <property type="term" value="F:ATP binding"/>
    <property type="evidence" value="ECO:0007669"/>
    <property type="project" value="UniProtKB-KW"/>
</dbReference>
<dbReference type="Gene3D" id="3.40.50.300">
    <property type="entry name" value="P-loop containing nucleotide triphosphate hydrolases"/>
    <property type="match status" value="2"/>
</dbReference>
<dbReference type="SMART" id="SM00490">
    <property type="entry name" value="HELICc"/>
    <property type="match status" value="1"/>
</dbReference>
<dbReference type="AlphaFoldDB" id="A0A9J6P7D7"/>
<dbReference type="RefSeq" id="WP_250860858.1">
    <property type="nucleotide sequence ID" value="NZ_JAGSOJ010000004.1"/>
</dbReference>
<dbReference type="InterPro" id="IPR011545">
    <property type="entry name" value="DEAD/DEAH_box_helicase_dom"/>
</dbReference>
<dbReference type="InterPro" id="IPR044742">
    <property type="entry name" value="DEAD/DEAH_RhlB"/>
</dbReference>
<feature type="domain" description="Helicase ATP-binding" evidence="8">
    <location>
        <begin position="35"/>
        <end position="205"/>
    </location>
</feature>
<feature type="short sequence motif" description="Q motif" evidence="6">
    <location>
        <begin position="4"/>
        <end position="32"/>
    </location>
</feature>
<evidence type="ECO:0000313" key="11">
    <source>
        <dbReference type="EMBL" id="MCM1991717.1"/>
    </source>
</evidence>
<organism evidence="11 12">
    <name type="scientific">Oceanirhabdus seepicola</name>
    <dbReference type="NCBI Taxonomy" id="2828781"/>
    <lineage>
        <taxon>Bacteria</taxon>
        <taxon>Bacillati</taxon>
        <taxon>Bacillota</taxon>
        <taxon>Clostridia</taxon>
        <taxon>Eubacteriales</taxon>
        <taxon>Clostridiaceae</taxon>
        <taxon>Oceanirhabdus</taxon>
    </lineage>
</organism>
<feature type="domain" description="Helicase C-terminal" evidence="9">
    <location>
        <begin position="216"/>
        <end position="376"/>
    </location>
</feature>
<dbReference type="SUPFAM" id="SSF52540">
    <property type="entry name" value="P-loop containing nucleoside triphosphate hydrolases"/>
    <property type="match status" value="1"/>
</dbReference>
<feature type="domain" description="DEAD-box RNA helicase Q" evidence="10">
    <location>
        <begin position="4"/>
        <end position="32"/>
    </location>
</feature>
<reference evidence="11" key="1">
    <citation type="journal article" date="2021" name="mSystems">
        <title>Bacteria and Archaea Synergistically Convert Glycine Betaine to Biogenic Methane in the Formosa Cold Seep of the South China Sea.</title>
        <authorList>
            <person name="Li L."/>
            <person name="Zhang W."/>
            <person name="Zhang S."/>
            <person name="Song L."/>
            <person name="Sun Q."/>
            <person name="Zhang H."/>
            <person name="Xiang H."/>
            <person name="Dong X."/>
        </authorList>
    </citation>
    <scope>NUCLEOTIDE SEQUENCE</scope>
    <source>
        <strain evidence="11">ZWT</strain>
    </source>
</reference>
<evidence type="ECO:0000256" key="3">
    <source>
        <dbReference type="ARBA" id="ARBA00022806"/>
    </source>
</evidence>
<dbReference type="Proteomes" id="UP001056429">
    <property type="component" value="Unassembled WGS sequence"/>
</dbReference>
<proteinExistence type="inferred from homology"/>
<dbReference type="InterPro" id="IPR012677">
    <property type="entry name" value="Nucleotide-bd_a/b_plait_sf"/>
</dbReference>
<dbReference type="PROSITE" id="PS51195">
    <property type="entry name" value="Q_MOTIF"/>
    <property type="match status" value="1"/>
</dbReference>
<evidence type="ECO:0000256" key="6">
    <source>
        <dbReference type="PROSITE-ProRule" id="PRU00552"/>
    </source>
</evidence>
<evidence type="ECO:0000256" key="7">
    <source>
        <dbReference type="RuleBase" id="RU000492"/>
    </source>
</evidence>
<dbReference type="CDD" id="cd00268">
    <property type="entry name" value="DEADc"/>
    <property type="match status" value="1"/>
</dbReference>
<dbReference type="GO" id="GO:0016787">
    <property type="term" value="F:hydrolase activity"/>
    <property type="evidence" value="ECO:0007669"/>
    <property type="project" value="UniProtKB-KW"/>
</dbReference>
<dbReference type="GO" id="GO:0005829">
    <property type="term" value="C:cytosol"/>
    <property type="evidence" value="ECO:0007669"/>
    <property type="project" value="TreeGrafter"/>
</dbReference>
<dbReference type="Pfam" id="PF00271">
    <property type="entry name" value="Helicase_C"/>
    <property type="match status" value="1"/>
</dbReference>
<accession>A0A9J6P7D7</accession>
<dbReference type="GO" id="GO:0003676">
    <property type="term" value="F:nucleic acid binding"/>
    <property type="evidence" value="ECO:0007669"/>
    <property type="project" value="InterPro"/>
</dbReference>
<dbReference type="InterPro" id="IPR027417">
    <property type="entry name" value="P-loop_NTPase"/>
</dbReference>
<evidence type="ECO:0000259" key="10">
    <source>
        <dbReference type="PROSITE" id="PS51195"/>
    </source>
</evidence>
<dbReference type="CDD" id="cd18787">
    <property type="entry name" value="SF2_C_DEAD"/>
    <property type="match status" value="1"/>
</dbReference>
<name>A0A9J6P7D7_9CLOT</name>
<keyword evidence="3 7" id="KW-0347">Helicase</keyword>
<evidence type="ECO:0000256" key="5">
    <source>
        <dbReference type="ARBA" id="ARBA00038437"/>
    </source>
</evidence>
<dbReference type="EMBL" id="JAGSOJ010000004">
    <property type="protein sequence ID" value="MCM1991717.1"/>
    <property type="molecule type" value="Genomic_DNA"/>
</dbReference>
<dbReference type="Pfam" id="PF00270">
    <property type="entry name" value="DEAD"/>
    <property type="match status" value="1"/>
</dbReference>
<keyword evidence="2 7" id="KW-0378">Hydrolase</keyword>
<dbReference type="PANTHER" id="PTHR47959:SF1">
    <property type="entry name" value="ATP-DEPENDENT RNA HELICASE DBPA"/>
    <property type="match status" value="1"/>
</dbReference>
<comment type="caution">
    <text evidence="11">The sequence shown here is derived from an EMBL/GenBank/DDBJ whole genome shotgun (WGS) entry which is preliminary data.</text>
</comment>
<evidence type="ECO:0000256" key="2">
    <source>
        <dbReference type="ARBA" id="ARBA00022801"/>
    </source>
</evidence>
<dbReference type="SMART" id="SM00487">
    <property type="entry name" value="DEXDc"/>
    <property type="match status" value="1"/>
</dbReference>
<dbReference type="InterPro" id="IPR000629">
    <property type="entry name" value="RNA-helicase_DEAD-box_CS"/>
</dbReference>
<keyword evidence="4 7" id="KW-0067">ATP-binding</keyword>
<evidence type="ECO:0000259" key="9">
    <source>
        <dbReference type="PROSITE" id="PS51194"/>
    </source>
</evidence>
<dbReference type="InterPro" id="IPR014001">
    <property type="entry name" value="Helicase_ATP-bd"/>
</dbReference>
<dbReference type="PROSITE" id="PS51192">
    <property type="entry name" value="HELICASE_ATP_BIND_1"/>
    <property type="match status" value="1"/>
</dbReference>
<evidence type="ECO:0000256" key="4">
    <source>
        <dbReference type="ARBA" id="ARBA00022840"/>
    </source>
</evidence>
<dbReference type="Pfam" id="PF03880">
    <property type="entry name" value="DbpA"/>
    <property type="match status" value="1"/>
</dbReference>
<evidence type="ECO:0000256" key="1">
    <source>
        <dbReference type="ARBA" id="ARBA00022741"/>
    </source>
</evidence>